<keyword evidence="3" id="KW-1185">Reference proteome</keyword>
<gene>
    <name evidence="2" type="ORF">GCM10011380_21030</name>
</gene>
<dbReference type="Proteomes" id="UP000623067">
    <property type="component" value="Unassembled WGS sequence"/>
</dbReference>
<proteinExistence type="predicted"/>
<organism evidence="2 3">
    <name type="scientific">Sphingomonas metalli</name>
    <dbReference type="NCBI Taxonomy" id="1779358"/>
    <lineage>
        <taxon>Bacteria</taxon>
        <taxon>Pseudomonadati</taxon>
        <taxon>Pseudomonadota</taxon>
        <taxon>Alphaproteobacteria</taxon>
        <taxon>Sphingomonadales</taxon>
        <taxon>Sphingomonadaceae</taxon>
        <taxon>Sphingomonas</taxon>
    </lineage>
</organism>
<reference evidence="2" key="1">
    <citation type="journal article" date="2014" name="Int. J. Syst. Evol. Microbiol.">
        <title>Complete genome sequence of Corynebacterium casei LMG S-19264T (=DSM 44701T), isolated from a smear-ripened cheese.</title>
        <authorList>
            <consortium name="US DOE Joint Genome Institute (JGI-PGF)"/>
            <person name="Walter F."/>
            <person name="Albersmeier A."/>
            <person name="Kalinowski J."/>
            <person name="Ruckert C."/>
        </authorList>
    </citation>
    <scope>NUCLEOTIDE SEQUENCE</scope>
    <source>
        <strain evidence="2">CGMCC 1.15330</strain>
    </source>
</reference>
<accession>A0A916T603</accession>
<dbReference type="EMBL" id="BMIH01000003">
    <property type="protein sequence ID" value="GGB31463.1"/>
    <property type="molecule type" value="Genomic_DNA"/>
</dbReference>
<dbReference type="SUPFAM" id="SSF101756">
    <property type="entry name" value="Hypothetical protein YgiW"/>
    <property type="match status" value="1"/>
</dbReference>
<dbReference type="AlphaFoldDB" id="A0A916T603"/>
<feature type="compositionally biased region" description="Pro residues" evidence="1">
    <location>
        <begin position="129"/>
        <end position="210"/>
    </location>
</feature>
<protein>
    <recommendedName>
        <fullName evidence="4">Bacterial OB-fold domain-containing protein</fullName>
    </recommendedName>
</protein>
<feature type="region of interest" description="Disordered" evidence="1">
    <location>
        <begin position="124"/>
        <end position="210"/>
    </location>
</feature>
<comment type="caution">
    <text evidence="2">The sequence shown here is derived from an EMBL/GenBank/DDBJ whole genome shotgun (WGS) entry which is preliminary data.</text>
</comment>
<reference evidence="2" key="2">
    <citation type="submission" date="2020-09" db="EMBL/GenBank/DDBJ databases">
        <authorList>
            <person name="Sun Q."/>
            <person name="Zhou Y."/>
        </authorList>
    </citation>
    <scope>NUCLEOTIDE SEQUENCE</scope>
    <source>
        <strain evidence="2">CGMCC 1.15330</strain>
    </source>
</reference>
<sequence>MNIPLTDRIGRRQRVAIAAAALLGIGAAGGAGAVSLTRPSIEMAPTIATPVAKLAGSSGIVTVRGRVAESYGDRFVVQDATGRTLVAAPRTDASSFTRGQPVLVQGRFDDGQLRARFLVDGSGTVREVAPPPPPHGPGAPPPPPPGAGAPPPPPGAGAPPPHPPGAGAPPPPPGAGAPPPPPGAGAPPPPAAAAPGAVPPPPPAAPAQQR</sequence>
<evidence type="ECO:0000256" key="1">
    <source>
        <dbReference type="SAM" id="MobiDB-lite"/>
    </source>
</evidence>
<evidence type="ECO:0000313" key="3">
    <source>
        <dbReference type="Proteomes" id="UP000623067"/>
    </source>
</evidence>
<dbReference type="InterPro" id="IPR036700">
    <property type="entry name" value="BOBF_sf"/>
</dbReference>
<evidence type="ECO:0008006" key="4">
    <source>
        <dbReference type="Google" id="ProtNLM"/>
    </source>
</evidence>
<evidence type="ECO:0000313" key="2">
    <source>
        <dbReference type="EMBL" id="GGB31463.1"/>
    </source>
</evidence>
<name>A0A916T603_9SPHN</name>